<organism evidence="6 7">
    <name type="scientific">Devosia lucknowensis</name>
    <dbReference type="NCBI Taxonomy" id="1096929"/>
    <lineage>
        <taxon>Bacteria</taxon>
        <taxon>Pseudomonadati</taxon>
        <taxon>Pseudomonadota</taxon>
        <taxon>Alphaproteobacteria</taxon>
        <taxon>Hyphomicrobiales</taxon>
        <taxon>Devosiaceae</taxon>
        <taxon>Devosia</taxon>
    </lineage>
</organism>
<keyword evidence="3 4" id="KW-0732">Signal</keyword>
<evidence type="ECO:0000256" key="3">
    <source>
        <dbReference type="ARBA" id="ARBA00022729"/>
    </source>
</evidence>
<dbReference type="RefSeq" id="WP_086470379.1">
    <property type="nucleotide sequence ID" value="NZ_FXWK01000001.1"/>
</dbReference>
<dbReference type="Pfam" id="PF00496">
    <property type="entry name" value="SBP_bac_5"/>
    <property type="match status" value="1"/>
</dbReference>
<dbReference type="GO" id="GO:1904680">
    <property type="term" value="F:peptide transmembrane transporter activity"/>
    <property type="evidence" value="ECO:0007669"/>
    <property type="project" value="TreeGrafter"/>
</dbReference>
<accession>A0A1Y6FDC3</accession>
<dbReference type="InterPro" id="IPR030678">
    <property type="entry name" value="Peptide/Ni-bd"/>
</dbReference>
<feature type="signal peptide" evidence="4">
    <location>
        <begin position="1"/>
        <end position="26"/>
    </location>
</feature>
<dbReference type="SUPFAM" id="SSF53850">
    <property type="entry name" value="Periplasmic binding protein-like II"/>
    <property type="match status" value="1"/>
</dbReference>
<dbReference type="EMBL" id="FXWK01000001">
    <property type="protein sequence ID" value="SMQ72825.1"/>
    <property type="molecule type" value="Genomic_DNA"/>
</dbReference>
<dbReference type="PIRSF" id="PIRSF002741">
    <property type="entry name" value="MppA"/>
    <property type="match status" value="1"/>
</dbReference>
<dbReference type="GO" id="GO:0043190">
    <property type="term" value="C:ATP-binding cassette (ABC) transporter complex"/>
    <property type="evidence" value="ECO:0007669"/>
    <property type="project" value="InterPro"/>
</dbReference>
<dbReference type="GO" id="GO:0042884">
    <property type="term" value="P:microcin transport"/>
    <property type="evidence" value="ECO:0007669"/>
    <property type="project" value="TreeGrafter"/>
</dbReference>
<dbReference type="InterPro" id="IPR000914">
    <property type="entry name" value="SBP_5_dom"/>
</dbReference>
<dbReference type="AlphaFoldDB" id="A0A1Y6FDC3"/>
<dbReference type="GO" id="GO:0015833">
    <property type="term" value="P:peptide transport"/>
    <property type="evidence" value="ECO:0007669"/>
    <property type="project" value="TreeGrafter"/>
</dbReference>
<evidence type="ECO:0000259" key="5">
    <source>
        <dbReference type="Pfam" id="PF00496"/>
    </source>
</evidence>
<dbReference type="Gene3D" id="3.40.190.10">
    <property type="entry name" value="Periplasmic binding protein-like II"/>
    <property type="match status" value="1"/>
</dbReference>
<dbReference type="GO" id="GO:0030288">
    <property type="term" value="C:outer membrane-bounded periplasmic space"/>
    <property type="evidence" value="ECO:0007669"/>
    <property type="project" value="TreeGrafter"/>
</dbReference>
<evidence type="ECO:0000256" key="2">
    <source>
        <dbReference type="ARBA" id="ARBA00005695"/>
    </source>
</evidence>
<evidence type="ECO:0000256" key="4">
    <source>
        <dbReference type="SAM" id="SignalP"/>
    </source>
</evidence>
<sequence>MTRAFKLSSLLLAAFVTVGLAVPAMAQTQTDVWTNSFTLSGEPKYGMDYTHFDYVNVDAPKGGVVRLGDLGGFDTFNPILPKGEPAGGIGLLYETLMGPSSDENNTYYVHLAEALKIAPDYGSVTFRMDPDARWHDGEPVTAEDVVWTFEKLIEVNPDRAQYYANITSAEVTAPGEVTFTFDQKNNRELPLILGQLLVLPQHWWEGTDASGKQRNIADSTLEPPMGSGPYRLASFEAGRSIVYERVEDYWGADHPSQVGQNNFDEYRIEYFLDLSVMFEAFKGDQFDWWTENQARRWATGYDFPAVKEGRVVQELFPQDYADNGLMVGFVMNLRRDKFADERVREALNYAFDFEELSNTMFYGQYERIDSFFFGLPFKSSGLPEGEELEVLESVRDEVPAKVFDTPYTNPVSGDPAKLRANLRTALDLFTQAGYSLQGNQMIGPDGQPFTFEILLNGPTIEPVAQNLVTNLAQIGIAATIRTVDSPQFINRARSFDYDMIYAGWTQSFSPGNEQRFFFGSSTANEQGAQNYAGIADPAVDALIEQLIVADDRETQEAVTKALDRVLLAKHFVIPSYTLRMTRSARWDRFSRPENLPEFSSGFPTLWWWDEAKAEKTGGAVQ</sequence>
<evidence type="ECO:0000256" key="1">
    <source>
        <dbReference type="ARBA" id="ARBA00004418"/>
    </source>
</evidence>
<dbReference type="Gene3D" id="3.10.105.10">
    <property type="entry name" value="Dipeptide-binding Protein, Domain 3"/>
    <property type="match status" value="1"/>
</dbReference>
<feature type="chain" id="PRO_5012938468" evidence="4">
    <location>
        <begin position="27"/>
        <end position="621"/>
    </location>
</feature>
<proteinExistence type="inferred from homology"/>
<gene>
    <name evidence="6" type="ORF">SAMN06295905_2128</name>
</gene>
<dbReference type="PANTHER" id="PTHR30290">
    <property type="entry name" value="PERIPLASMIC BINDING COMPONENT OF ABC TRANSPORTER"/>
    <property type="match status" value="1"/>
</dbReference>
<comment type="subcellular location">
    <subcellularLocation>
        <location evidence="1">Periplasm</location>
    </subcellularLocation>
</comment>
<dbReference type="InterPro" id="IPR039424">
    <property type="entry name" value="SBP_5"/>
</dbReference>
<name>A0A1Y6FDC3_9HYPH</name>
<evidence type="ECO:0000313" key="6">
    <source>
        <dbReference type="EMBL" id="SMQ72825.1"/>
    </source>
</evidence>
<keyword evidence="7" id="KW-1185">Reference proteome</keyword>
<dbReference type="Proteomes" id="UP000194474">
    <property type="component" value="Unassembled WGS sequence"/>
</dbReference>
<evidence type="ECO:0000313" key="7">
    <source>
        <dbReference type="Proteomes" id="UP000194474"/>
    </source>
</evidence>
<comment type="similarity">
    <text evidence="2">Belongs to the bacterial solute-binding protein 5 family.</text>
</comment>
<reference evidence="7" key="1">
    <citation type="submission" date="2017-04" db="EMBL/GenBank/DDBJ databases">
        <authorList>
            <person name="Varghese N."/>
            <person name="Submissions S."/>
        </authorList>
    </citation>
    <scope>NUCLEOTIDE SEQUENCE [LARGE SCALE GENOMIC DNA]</scope>
</reference>
<dbReference type="PANTHER" id="PTHR30290:SF64">
    <property type="entry name" value="ABC TRANSPORTER PERIPLASMIC BINDING PROTEIN"/>
    <property type="match status" value="1"/>
</dbReference>
<protein>
    <submittedName>
        <fullName evidence="6">Microcin C transport system substrate-binding protein</fullName>
    </submittedName>
</protein>
<feature type="domain" description="Solute-binding protein family 5" evidence="5">
    <location>
        <begin position="108"/>
        <end position="524"/>
    </location>
</feature>
<dbReference type="OrthoDB" id="9803988at2"/>
<dbReference type="CDD" id="cd08497">
    <property type="entry name" value="MbnE-like"/>
    <property type="match status" value="1"/>
</dbReference>